<feature type="non-terminal residue" evidence="1">
    <location>
        <position position="33"/>
    </location>
</feature>
<proteinExistence type="predicted"/>
<name>A0A383ERL8_9ZZZZ</name>
<evidence type="ECO:0000313" key="1">
    <source>
        <dbReference type="EMBL" id="SVE59401.1"/>
    </source>
</evidence>
<accession>A0A383ERL8</accession>
<sequence length="33" mass="3663">MDDQKPLSDQFPVIDGKAVGLDCEDKMKKQAVL</sequence>
<reference evidence="1" key="1">
    <citation type="submission" date="2018-05" db="EMBL/GenBank/DDBJ databases">
        <authorList>
            <person name="Lanie J.A."/>
            <person name="Ng W.-L."/>
            <person name="Kazmierczak K.M."/>
            <person name="Andrzejewski T.M."/>
            <person name="Davidsen T.M."/>
            <person name="Wayne K.J."/>
            <person name="Tettelin H."/>
            <person name="Glass J.I."/>
            <person name="Rusch D."/>
            <person name="Podicherti R."/>
            <person name="Tsui H.-C.T."/>
            <person name="Winkler M.E."/>
        </authorList>
    </citation>
    <scope>NUCLEOTIDE SEQUENCE</scope>
</reference>
<dbReference type="EMBL" id="UINC01228190">
    <property type="protein sequence ID" value="SVE59401.1"/>
    <property type="molecule type" value="Genomic_DNA"/>
</dbReference>
<protein>
    <submittedName>
        <fullName evidence="1">Uncharacterized protein</fullName>
    </submittedName>
</protein>
<organism evidence="1">
    <name type="scientific">marine metagenome</name>
    <dbReference type="NCBI Taxonomy" id="408172"/>
    <lineage>
        <taxon>unclassified sequences</taxon>
        <taxon>metagenomes</taxon>
        <taxon>ecological metagenomes</taxon>
    </lineage>
</organism>
<gene>
    <name evidence="1" type="ORF">METZ01_LOCUS512255</name>
</gene>
<dbReference type="AlphaFoldDB" id="A0A383ERL8"/>